<dbReference type="InterPro" id="IPR022781">
    <property type="entry name" value="Flagellar_biosynth_FliO"/>
</dbReference>
<keyword evidence="2" id="KW-1003">Cell membrane</keyword>
<gene>
    <name evidence="8" type="ORF">GCM10007043_09700</name>
</gene>
<dbReference type="RefSeq" id="WP_188816941.1">
    <property type="nucleotide sequence ID" value="NZ_BMOF01000014.1"/>
</dbReference>
<feature type="region of interest" description="Disordered" evidence="6">
    <location>
        <begin position="42"/>
        <end position="69"/>
    </location>
</feature>
<dbReference type="Proteomes" id="UP000637720">
    <property type="component" value="Unassembled WGS sequence"/>
</dbReference>
<keyword evidence="3 7" id="KW-0812">Transmembrane</keyword>
<comment type="caution">
    <text evidence="8">The sequence shown here is derived from an EMBL/GenBank/DDBJ whole genome shotgun (WGS) entry which is preliminary data.</text>
</comment>
<protein>
    <recommendedName>
        <fullName evidence="10">Flagellar protein</fullName>
    </recommendedName>
</protein>
<reference evidence="8" key="1">
    <citation type="journal article" date="2014" name="Int. J. Syst. Evol. Microbiol.">
        <title>Complete genome sequence of Corynebacterium casei LMG S-19264T (=DSM 44701T), isolated from a smear-ripened cheese.</title>
        <authorList>
            <consortium name="US DOE Joint Genome Institute (JGI-PGF)"/>
            <person name="Walter F."/>
            <person name="Albersmeier A."/>
            <person name="Kalinowski J."/>
            <person name="Ruckert C."/>
        </authorList>
    </citation>
    <scope>NUCLEOTIDE SEQUENCE</scope>
    <source>
        <strain evidence="8">JCM 14719</strain>
    </source>
</reference>
<feature type="region of interest" description="Disordered" evidence="6">
    <location>
        <begin position="211"/>
        <end position="234"/>
    </location>
</feature>
<dbReference type="GO" id="GO:0044781">
    <property type="term" value="P:bacterial-type flagellum organization"/>
    <property type="evidence" value="ECO:0007669"/>
    <property type="project" value="InterPro"/>
</dbReference>
<evidence type="ECO:0008006" key="10">
    <source>
        <dbReference type="Google" id="ProtNLM"/>
    </source>
</evidence>
<evidence type="ECO:0000256" key="4">
    <source>
        <dbReference type="ARBA" id="ARBA00022989"/>
    </source>
</evidence>
<evidence type="ECO:0000313" key="9">
    <source>
        <dbReference type="Proteomes" id="UP000637720"/>
    </source>
</evidence>
<evidence type="ECO:0000256" key="6">
    <source>
        <dbReference type="SAM" id="MobiDB-lite"/>
    </source>
</evidence>
<evidence type="ECO:0000256" key="2">
    <source>
        <dbReference type="ARBA" id="ARBA00022475"/>
    </source>
</evidence>
<keyword evidence="5 7" id="KW-0472">Membrane</keyword>
<name>A0A8J3BB05_9BACI</name>
<feature type="transmembrane region" description="Helical" evidence="7">
    <location>
        <begin position="79"/>
        <end position="102"/>
    </location>
</feature>
<dbReference type="EMBL" id="BMOF01000014">
    <property type="protein sequence ID" value="GGJ97851.1"/>
    <property type="molecule type" value="Genomic_DNA"/>
</dbReference>
<dbReference type="AlphaFoldDB" id="A0A8J3BB05"/>
<sequence length="234" mass="24883">MNASRKAFVACALLLLLGGLFALCVPGSIAWAERERSVYETYQAPSPSTPQSPAPDRPGRGQPASSASAADDRGGLIEALIRLAVAFGLVLALIVGAGRWLARRNPFVRPGAPVRTLGGCVVGQNKSVQVVQIGDGLYVLGIGDDVQLLRYIPPGDEAERLRALFDAAKGMGDRRGWLERKRGIAPRAASAGRGGSPSFSELLADRLQAVRQIRPRLPTGAEREPDANGRERPE</sequence>
<dbReference type="Pfam" id="PF04347">
    <property type="entry name" value="FliO"/>
    <property type="match status" value="1"/>
</dbReference>
<evidence type="ECO:0000256" key="5">
    <source>
        <dbReference type="ARBA" id="ARBA00023136"/>
    </source>
</evidence>
<dbReference type="GO" id="GO:0016020">
    <property type="term" value="C:membrane"/>
    <property type="evidence" value="ECO:0007669"/>
    <property type="project" value="InterPro"/>
</dbReference>
<evidence type="ECO:0000256" key="1">
    <source>
        <dbReference type="ARBA" id="ARBA00004236"/>
    </source>
</evidence>
<proteinExistence type="predicted"/>
<comment type="subcellular location">
    <subcellularLocation>
        <location evidence="1">Cell membrane</location>
    </subcellularLocation>
</comment>
<reference evidence="8" key="2">
    <citation type="submission" date="2020-09" db="EMBL/GenBank/DDBJ databases">
        <authorList>
            <person name="Sun Q."/>
            <person name="Ohkuma M."/>
        </authorList>
    </citation>
    <scope>NUCLEOTIDE SEQUENCE</scope>
    <source>
        <strain evidence="8">JCM 14719</strain>
    </source>
</reference>
<feature type="compositionally biased region" description="Pro residues" evidence="6">
    <location>
        <begin position="47"/>
        <end position="56"/>
    </location>
</feature>
<keyword evidence="9" id="KW-1185">Reference proteome</keyword>
<keyword evidence="4 7" id="KW-1133">Transmembrane helix</keyword>
<evidence type="ECO:0000313" key="8">
    <source>
        <dbReference type="EMBL" id="GGJ97851.1"/>
    </source>
</evidence>
<evidence type="ECO:0000256" key="7">
    <source>
        <dbReference type="SAM" id="Phobius"/>
    </source>
</evidence>
<accession>A0A8J3BB05</accession>
<feature type="compositionally biased region" description="Basic and acidic residues" evidence="6">
    <location>
        <begin position="221"/>
        <end position="234"/>
    </location>
</feature>
<evidence type="ECO:0000256" key="3">
    <source>
        <dbReference type="ARBA" id="ARBA00022692"/>
    </source>
</evidence>
<organism evidence="8 9">
    <name type="scientific">Calditerricola satsumensis</name>
    <dbReference type="NCBI Taxonomy" id="373054"/>
    <lineage>
        <taxon>Bacteria</taxon>
        <taxon>Bacillati</taxon>
        <taxon>Bacillota</taxon>
        <taxon>Bacilli</taxon>
        <taxon>Bacillales</taxon>
        <taxon>Bacillaceae</taxon>
        <taxon>Calditerricola</taxon>
    </lineage>
</organism>